<organism evidence="1">
    <name type="scientific">marine sediment metagenome</name>
    <dbReference type="NCBI Taxonomy" id="412755"/>
    <lineage>
        <taxon>unclassified sequences</taxon>
        <taxon>metagenomes</taxon>
        <taxon>ecological metagenomes</taxon>
    </lineage>
</organism>
<protein>
    <submittedName>
        <fullName evidence="1">Uncharacterized protein</fullName>
    </submittedName>
</protein>
<reference evidence="1" key="1">
    <citation type="journal article" date="2014" name="Front. Microbiol.">
        <title>High frequency of phylogenetically diverse reductive dehalogenase-homologous genes in deep subseafloor sedimentary metagenomes.</title>
        <authorList>
            <person name="Kawai M."/>
            <person name="Futagami T."/>
            <person name="Toyoda A."/>
            <person name="Takaki Y."/>
            <person name="Nishi S."/>
            <person name="Hori S."/>
            <person name="Arai W."/>
            <person name="Tsubouchi T."/>
            <person name="Morono Y."/>
            <person name="Uchiyama I."/>
            <person name="Ito T."/>
            <person name="Fujiyama A."/>
            <person name="Inagaki F."/>
            <person name="Takami H."/>
        </authorList>
    </citation>
    <scope>NUCLEOTIDE SEQUENCE</scope>
    <source>
        <strain evidence="1">Expedition CK06-06</strain>
    </source>
</reference>
<feature type="non-terminal residue" evidence="1">
    <location>
        <position position="50"/>
    </location>
</feature>
<evidence type="ECO:0000313" key="1">
    <source>
        <dbReference type="EMBL" id="GAH31479.1"/>
    </source>
</evidence>
<sequence length="50" mass="5702">MSDLEQGRHFPTFLGCGNHIERGVRAAWQRLTIAGQMPFGRNQTTRTRTT</sequence>
<gene>
    <name evidence="1" type="ORF">S03H2_25139</name>
</gene>
<accession>X1FQ64</accession>
<comment type="caution">
    <text evidence="1">The sequence shown here is derived from an EMBL/GenBank/DDBJ whole genome shotgun (WGS) entry which is preliminary data.</text>
</comment>
<name>X1FQ64_9ZZZZ</name>
<dbReference type="EMBL" id="BARU01014144">
    <property type="protein sequence ID" value="GAH31479.1"/>
    <property type="molecule type" value="Genomic_DNA"/>
</dbReference>
<dbReference type="AlphaFoldDB" id="X1FQ64"/>
<proteinExistence type="predicted"/>